<dbReference type="GO" id="GO:0005886">
    <property type="term" value="C:plasma membrane"/>
    <property type="evidence" value="ECO:0007669"/>
    <property type="project" value="TreeGrafter"/>
</dbReference>
<dbReference type="PROSITE" id="PS00107">
    <property type="entry name" value="PROTEIN_KINASE_ATP"/>
    <property type="match status" value="1"/>
</dbReference>
<evidence type="ECO:0000256" key="11">
    <source>
        <dbReference type="ARBA" id="ARBA00023136"/>
    </source>
</evidence>
<dbReference type="GO" id="GO:0005524">
    <property type="term" value="F:ATP binding"/>
    <property type="evidence" value="ECO:0007669"/>
    <property type="project" value="UniProtKB-UniRule"/>
</dbReference>
<name>A0AAF0WWR1_DAUCS</name>
<keyword evidence="9 14" id="KW-0067">ATP-binding</keyword>
<dbReference type="GO" id="GO:0004674">
    <property type="term" value="F:protein serine/threonine kinase activity"/>
    <property type="evidence" value="ECO:0007669"/>
    <property type="project" value="UniProtKB-KW"/>
</dbReference>
<dbReference type="InterPro" id="IPR011009">
    <property type="entry name" value="Kinase-like_dom_sf"/>
</dbReference>
<dbReference type="FunFam" id="1.10.510.10:FF:000129">
    <property type="entry name" value="cysteine-rich receptor-like protein kinase 10"/>
    <property type="match status" value="1"/>
</dbReference>
<evidence type="ECO:0000313" key="19">
    <source>
        <dbReference type="Proteomes" id="UP000077755"/>
    </source>
</evidence>
<reference evidence="18" key="2">
    <citation type="submission" date="2022-03" db="EMBL/GenBank/DDBJ databases">
        <title>Draft title - Genomic analysis of global carrot germplasm unveils the trajectory of domestication and the origin of high carotenoid orange carrot.</title>
        <authorList>
            <person name="Iorizzo M."/>
            <person name="Ellison S."/>
            <person name="Senalik D."/>
            <person name="Macko-Podgorni A."/>
            <person name="Grzebelus D."/>
            <person name="Bostan H."/>
            <person name="Rolling W."/>
            <person name="Curaba J."/>
            <person name="Simon P."/>
        </authorList>
    </citation>
    <scope>NUCLEOTIDE SEQUENCE</scope>
    <source>
        <tissue evidence="18">Leaf</tissue>
    </source>
</reference>
<dbReference type="SUPFAM" id="SSF56112">
    <property type="entry name" value="Protein kinase-like (PK-like)"/>
    <property type="match status" value="1"/>
</dbReference>
<dbReference type="InterPro" id="IPR038408">
    <property type="entry name" value="GNK2_sf"/>
</dbReference>
<keyword evidence="8" id="KW-0418">Kinase</keyword>
<dbReference type="EMBL" id="CP093346">
    <property type="protein sequence ID" value="WOG95883.1"/>
    <property type="molecule type" value="Genomic_DNA"/>
</dbReference>
<dbReference type="Gene3D" id="1.10.510.10">
    <property type="entry name" value="Transferase(Phosphotransferase) domain 1"/>
    <property type="match status" value="1"/>
</dbReference>
<dbReference type="AlphaFoldDB" id="A0AAF0WWR1"/>
<evidence type="ECO:0000256" key="7">
    <source>
        <dbReference type="ARBA" id="ARBA00022741"/>
    </source>
</evidence>
<evidence type="ECO:0000256" key="2">
    <source>
        <dbReference type="ARBA" id="ARBA00022527"/>
    </source>
</evidence>
<feature type="binding site" evidence="14">
    <location>
        <position position="250"/>
    </location>
    <ligand>
        <name>ATP</name>
        <dbReference type="ChEBI" id="CHEBI:30616"/>
    </ligand>
</feature>
<dbReference type="Proteomes" id="UP000077755">
    <property type="component" value="Chromosome 4"/>
</dbReference>
<dbReference type="CDD" id="cd23509">
    <property type="entry name" value="Gnk2-like"/>
    <property type="match status" value="1"/>
</dbReference>
<keyword evidence="12" id="KW-0675">Receptor</keyword>
<reference evidence="18" key="1">
    <citation type="journal article" date="2016" name="Nat. Genet.">
        <title>A high-quality carrot genome assembly provides new insights into carotenoid accumulation and asterid genome evolution.</title>
        <authorList>
            <person name="Iorizzo M."/>
            <person name="Ellison S."/>
            <person name="Senalik D."/>
            <person name="Zeng P."/>
            <person name="Satapoomin P."/>
            <person name="Huang J."/>
            <person name="Bowman M."/>
            <person name="Iovene M."/>
            <person name="Sanseverino W."/>
            <person name="Cavagnaro P."/>
            <person name="Yildiz M."/>
            <person name="Macko-Podgorni A."/>
            <person name="Moranska E."/>
            <person name="Grzebelus E."/>
            <person name="Grzebelus D."/>
            <person name="Ashrafi H."/>
            <person name="Zheng Z."/>
            <person name="Cheng S."/>
            <person name="Spooner D."/>
            <person name="Van Deynze A."/>
            <person name="Simon P."/>
        </authorList>
    </citation>
    <scope>NUCLEOTIDE SEQUENCE</scope>
    <source>
        <tissue evidence="18">Leaf</tissue>
    </source>
</reference>
<sequence length="548" mass="60949">MARYDTKFLFSSFDQEEEGLAVLMYNTRNVTDEGQFQRVLQSTMNKLKARVSKGIPLNSRTIKSFALGSTNLSSLETLYASAQCVPDLTEVDCNRCLNVATNLLQDHNNSEGGSFVSSCTVRYELYPFYRNIAVEPSPYDLPPPPKTAPTSIRNGGIRLKVIVAIVAPVSVSLLSCLVYCIVFRKAKTRGATPQQEFGDDEISTIESLRFELDNIKAATNNFSPDNKIGVGGFGDVFKGVLADGKEIAVKRLSKSSCQGSREFQNEVVLVAKLQHKNLVRVLGFCLQEDEKILVYEYIPDKSLDNILFDPERQRQLDWATRYKIIVGIARGLVYLHVDSRLRIIHRDLKASNILLDENLNAKVSDFGMARILGGEQTQGNTSRIVGTFGYMSPEYAMHGQFSSKSDVFSFGVLVLEIISGKRNSSFYQSDQGAEDLLSYPWKQWKNGTPLEVMDPSLMESYSRAEVLRCIQIGLLCVQEDMSARSSVAWVLTMLTSHSVSIALPKRPPFFCYSRSETQALGELISDHPASNSATLSVDDSSITGIYAR</sequence>
<evidence type="ECO:0008006" key="20">
    <source>
        <dbReference type="Google" id="ProtNLM"/>
    </source>
</evidence>
<dbReference type="Pfam" id="PF07714">
    <property type="entry name" value="PK_Tyr_Ser-Thr"/>
    <property type="match status" value="1"/>
</dbReference>
<dbReference type="InterPro" id="IPR001245">
    <property type="entry name" value="Ser-Thr/Tyr_kinase_cat_dom"/>
</dbReference>
<evidence type="ECO:0000256" key="5">
    <source>
        <dbReference type="ARBA" id="ARBA00022729"/>
    </source>
</evidence>
<evidence type="ECO:0000256" key="12">
    <source>
        <dbReference type="ARBA" id="ARBA00023170"/>
    </source>
</evidence>
<comment type="subcellular location">
    <subcellularLocation>
        <location evidence="1">Membrane</location>
        <topology evidence="1">Single-pass membrane protein</topology>
    </subcellularLocation>
</comment>
<keyword evidence="13" id="KW-0325">Glycoprotein</keyword>
<evidence type="ECO:0000256" key="9">
    <source>
        <dbReference type="ARBA" id="ARBA00022840"/>
    </source>
</evidence>
<dbReference type="InterPro" id="IPR008271">
    <property type="entry name" value="Ser/Thr_kinase_AS"/>
</dbReference>
<evidence type="ECO:0000313" key="18">
    <source>
        <dbReference type="EMBL" id="WOG95883.1"/>
    </source>
</evidence>
<dbReference type="InterPro" id="IPR000719">
    <property type="entry name" value="Prot_kinase_dom"/>
</dbReference>
<accession>A0AAF0WWR1</accession>
<gene>
    <name evidence="18" type="ORF">DCAR_0415212</name>
</gene>
<evidence type="ECO:0000259" key="16">
    <source>
        <dbReference type="PROSITE" id="PS50011"/>
    </source>
</evidence>
<evidence type="ECO:0000256" key="4">
    <source>
        <dbReference type="ARBA" id="ARBA00022692"/>
    </source>
</evidence>
<dbReference type="CDD" id="cd14066">
    <property type="entry name" value="STKc_IRAK"/>
    <property type="match status" value="1"/>
</dbReference>
<dbReference type="InterPro" id="IPR002902">
    <property type="entry name" value="GNK2"/>
</dbReference>
<evidence type="ECO:0000256" key="8">
    <source>
        <dbReference type="ARBA" id="ARBA00022777"/>
    </source>
</evidence>
<evidence type="ECO:0000256" key="3">
    <source>
        <dbReference type="ARBA" id="ARBA00022679"/>
    </source>
</evidence>
<evidence type="ECO:0000259" key="17">
    <source>
        <dbReference type="PROSITE" id="PS51473"/>
    </source>
</evidence>
<feature type="transmembrane region" description="Helical" evidence="15">
    <location>
        <begin position="161"/>
        <end position="182"/>
    </location>
</feature>
<keyword evidence="7 14" id="KW-0547">Nucleotide-binding</keyword>
<keyword evidence="10 15" id="KW-1133">Transmembrane helix</keyword>
<dbReference type="Pfam" id="PF01657">
    <property type="entry name" value="Stress-antifung"/>
    <property type="match status" value="1"/>
</dbReference>
<dbReference type="GO" id="GO:0006950">
    <property type="term" value="P:response to stress"/>
    <property type="evidence" value="ECO:0007669"/>
    <property type="project" value="UniProtKB-ARBA"/>
</dbReference>
<keyword evidence="19" id="KW-1185">Reference proteome</keyword>
<keyword evidence="3" id="KW-0808">Transferase</keyword>
<dbReference type="InterPro" id="IPR017441">
    <property type="entry name" value="Protein_kinase_ATP_BS"/>
</dbReference>
<protein>
    <recommendedName>
        <fullName evidence="20">Protein kinase domain-containing protein</fullName>
    </recommendedName>
</protein>
<feature type="domain" description="Gnk2-homologous" evidence="17">
    <location>
        <begin position="18"/>
        <end position="128"/>
    </location>
</feature>
<evidence type="ECO:0000256" key="1">
    <source>
        <dbReference type="ARBA" id="ARBA00004167"/>
    </source>
</evidence>
<keyword evidence="2" id="KW-0723">Serine/threonine-protein kinase</keyword>
<feature type="domain" description="Protein kinase" evidence="16">
    <location>
        <begin position="222"/>
        <end position="510"/>
    </location>
</feature>
<dbReference type="SMART" id="SM00220">
    <property type="entry name" value="S_TKc"/>
    <property type="match status" value="1"/>
</dbReference>
<evidence type="ECO:0000256" key="15">
    <source>
        <dbReference type="SAM" id="Phobius"/>
    </source>
</evidence>
<dbReference type="PROSITE" id="PS00108">
    <property type="entry name" value="PROTEIN_KINASE_ST"/>
    <property type="match status" value="1"/>
</dbReference>
<dbReference type="PANTHER" id="PTHR27002:SF1050">
    <property type="entry name" value="CYSTEINE-RICH RECEPTOR-LIKE PROTEIN KINASE 5"/>
    <property type="match status" value="1"/>
</dbReference>
<dbReference type="FunFam" id="3.30.200.20:FF:000727">
    <property type="entry name" value="Cysteine-rich RLK (RECEPTOR-like protein kinase) 23"/>
    <property type="match status" value="1"/>
</dbReference>
<dbReference type="PROSITE" id="PS50011">
    <property type="entry name" value="PROTEIN_KINASE_DOM"/>
    <property type="match status" value="1"/>
</dbReference>
<proteinExistence type="predicted"/>
<keyword evidence="6" id="KW-0677">Repeat</keyword>
<organism evidence="18 19">
    <name type="scientific">Daucus carota subsp. sativus</name>
    <name type="common">Carrot</name>
    <dbReference type="NCBI Taxonomy" id="79200"/>
    <lineage>
        <taxon>Eukaryota</taxon>
        <taxon>Viridiplantae</taxon>
        <taxon>Streptophyta</taxon>
        <taxon>Embryophyta</taxon>
        <taxon>Tracheophyta</taxon>
        <taxon>Spermatophyta</taxon>
        <taxon>Magnoliopsida</taxon>
        <taxon>eudicotyledons</taxon>
        <taxon>Gunneridae</taxon>
        <taxon>Pentapetalae</taxon>
        <taxon>asterids</taxon>
        <taxon>campanulids</taxon>
        <taxon>Apiales</taxon>
        <taxon>Apiaceae</taxon>
        <taxon>Apioideae</taxon>
        <taxon>Scandiceae</taxon>
        <taxon>Daucinae</taxon>
        <taxon>Daucus</taxon>
        <taxon>Daucus sect. Daucus</taxon>
    </lineage>
</organism>
<dbReference type="PANTHER" id="PTHR27002">
    <property type="entry name" value="RECEPTOR-LIKE SERINE/THREONINE-PROTEIN KINASE SD1-8"/>
    <property type="match status" value="1"/>
</dbReference>
<evidence type="ECO:0000256" key="6">
    <source>
        <dbReference type="ARBA" id="ARBA00022737"/>
    </source>
</evidence>
<keyword evidence="11 15" id="KW-0472">Membrane</keyword>
<dbReference type="PROSITE" id="PS51473">
    <property type="entry name" value="GNK2"/>
    <property type="match status" value="1"/>
</dbReference>
<keyword evidence="4 15" id="KW-0812">Transmembrane</keyword>
<evidence type="ECO:0000256" key="13">
    <source>
        <dbReference type="ARBA" id="ARBA00023180"/>
    </source>
</evidence>
<dbReference type="Gene3D" id="3.30.200.20">
    <property type="entry name" value="Phosphorylase Kinase, domain 1"/>
    <property type="match status" value="1"/>
</dbReference>
<evidence type="ECO:0000256" key="14">
    <source>
        <dbReference type="PROSITE-ProRule" id="PRU10141"/>
    </source>
</evidence>
<keyword evidence="5" id="KW-0732">Signal</keyword>
<dbReference type="Gene3D" id="3.30.430.20">
    <property type="entry name" value="Gnk2 domain, C-X8-C-X2-C motif"/>
    <property type="match status" value="1"/>
</dbReference>
<evidence type="ECO:0000256" key="10">
    <source>
        <dbReference type="ARBA" id="ARBA00022989"/>
    </source>
</evidence>